<dbReference type="EMBL" id="NBZD01000002">
    <property type="protein sequence ID" value="PNH18722.1"/>
    <property type="molecule type" value="Genomic_DNA"/>
</dbReference>
<proteinExistence type="predicted"/>
<feature type="transmembrane region" description="Helical" evidence="2">
    <location>
        <begin position="120"/>
        <end position="139"/>
    </location>
</feature>
<comment type="caution">
    <text evidence="3">The sequence shown here is derived from an EMBL/GenBank/DDBJ whole genome shotgun (WGS) entry which is preliminary data.</text>
</comment>
<feature type="compositionally biased region" description="Polar residues" evidence="1">
    <location>
        <begin position="418"/>
        <end position="428"/>
    </location>
</feature>
<feature type="transmembrane region" description="Helical" evidence="2">
    <location>
        <begin position="151"/>
        <end position="173"/>
    </location>
</feature>
<name>A0A2J8B1R7_9FIRM</name>
<evidence type="ECO:0000313" key="4">
    <source>
        <dbReference type="Proteomes" id="UP000236394"/>
    </source>
</evidence>
<feature type="transmembrane region" description="Helical" evidence="2">
    <location>
        <begin position="64"/>
        <end position="82"/>
    </location>
</feature>
<gene>
    <name evidence="3" type="ORF">B7R76_03970</name>
</gene>
<feature type="transmembrane region" description="Helical" evidence="2">
    <location>
        <begin position="185"/>
        <end position="202"/>
    </location>
</feature>
<accession>A0A2J8B1R7</accession>
<sequence length="457" mass="50234">MKNTGNNRTAYGKLPEMAESLARGLTPNGTSSNSALIRLSLLLPIIIWCINRVVNLVVPSTSMVWVNLFQLITACLTVYSFVKVSDRLALSFTGLFWLYEFYYFYVAIDGHGWSSYLIEIYRLFIVLYFLTLIYLPRHAKTQVLMKKIRPVFKLIISFLLIVEMIIAVVVFFINITDNYYNLQNLIVLLSSVVMLAFINGVFDRVSFGKSLKFLAPPIALGLILFFSLLDGIISAIVLKDTGISPLLLFIATLAKGILAASFILPAYLMLNCQVKISDIFGQFGGKDGTSGDPREQNQPLPSVSHDEPNMQAEESLSVPNTVDDASVDPYAANQAADHAGYGLNERAAYTPVDEIGRDDVKTQPNPLDDGWHSNYYTWNNNNAPTSEDYAERPLLNRVDEETDKTVGAGQAGGATAVSNQAQGSNPNAASAGFESGLSGNTNTNPNDSELPPSIRRI</sequence>
<dbReference type="AlphaFoldDB" id="A0A2J8B1R7"/>
<keyword evidence="2" id="KW-0472">Membrane</keyword>
<feature type="transmembrane region" description="Helical" evidence="2">
    <location>
        <begin position="243"/>
        <end position="270"/>
    </location>
</feature>
<evidence type="ECO:0000256" key="1">
    <source>
        <dbReference type="SAM" id="MobiDB-lite"/>
    </source>
</evidence>
<organism evidence="3 4">
    <name type="scientific">Mageeibacillus indolicus</name>
    <dbReference type="NCBI Taxonomy" id="884684"/>
    <lineage>
        <taxon>Bacteria</taxon>
        <taxon>Bacillati</taxon>
        <taxon>Bacillota</taxon>
        <taxon>Clostridia</taxon>
        <taxon>Eubacteriales</taxon>
        <taxon>Oscillospiraceae</taxon>
        <taxon>Mageeibacillus</taxon>
    </lineage>
</organism>
<feature type="transmembrane region" description="Helical" evidence="2">
    <location>
        <begin position="214"/>
        <end position="237"/>
    </location>
</feature>
<feature type="region of interest" description="Disordered" evidence="1">
    <location>
        <begin position="404"/>
        <end position="457"/>
    </location>
</feature>
<keyword evidence="2" id="KW-0812">Transmembrane</keyword>
<feature type="transmembrane region" description="Helical" evidence="2">
    <location>
        <begin position="35"/>
        <end position="58"/>
    </location>
</feature>
<keyword evidence="2" id="KW-1133">Transmembrane helix</keyword>
<dbReference type="Proteomes" id="UP000236394">
    <property type="component" value="Unassembled WGS sequence"/>
</dbReference>
<feature type="compositionally biased region" description="Low complexity" evidence="1">
    <location>
        <begin position="405"/>
        <end position="417"/>
    </location>
</feature>
<evidence type="ECO:0000313" key="3">
    <source>
        <dbReference type="EMBL" id="PNH18722.1"/>
    </source>
</evidence>
<feature type="compositionally biased region" description="Polar residues" evidence="1">
    <location>
        <begin position="437"/>
        <end position="447"/>
    </location>
</feature>
<feature type="transmembrane region" description="Helical" evidence="2">
    <location>
        <begin position="89"/>
        <end position="108"/>
    </location>
</feature>
<dbReference type="RefSeq" id="WP_012993867.1">
    <property type="nucleotide sequence ID" value="NZ_NBZD01000002.1"/>
</dbReference>
<reference evidence="4" key="1">
    <citation type="submission" date="2017-04" db="EMBL/GenBank/DDBJ databases">
        <authorList>
            <person name="Bumgarner R.E."/>
            <person name="Fredricks D.N."/>
            <person name="Srinivasan S."/>
        </authorList>
    </citation>
    <scope>NUCLEOTIDE SEQUENCE [LARGE SCALE GENOMIC DNA]</scope>
    <source>
        <strain evidence="4">KA00405</strain>
    </source>
</reference>
<evidence type="ECO:0000256" key="2">
    <source>
        <dbReference type="SAM" id="Phobius"/>
    </source>
</evidence>
<feature type="region of interest" description="Disordered" evidence="1">
    <location>
        <begin position="287"/>
        <end position="325"/>
    </location>
</feature>
<protein>
    <submittedName>
        <fullName evidence="3">Uncharacterized protein</fullName>
    </submittedName>
</protein>